<dbReference type="InterPro" id="IPR001501">
    <property type="entry name" value="Ni-dep_hyd_lsu"/>
</dbReference>
<proteinExistence type="inferred from homology"/>
<dbReference type="SUPFAM" id="SSF56762">
    <property type="entry name" value="HydB/Nqo4-like"/>
    <property type="match status" value="1"/>
</dbReference>
<dbReference type="PROSITE" id="PS00508">
    <property type="entry name" value="NI_HGENASE_L_2"/>
    <property type="match status" value="1"/>
</dbReference>
<comment type="cofactor">
    <cofactor evidence="1">
        <name>Ni(2+)</name>
        <dbReference type="ChEBI" id="CHEBI:49786"/>
    </cofactor>
</comment>
<protein>
    <submittedName>
        <fullName evidence="6">Ni/Fe hydrogenase subunit alpha</fullName>
    </submittedName>
</protein>
<dbReference type="Pfam" id="PF00374">
    <property type="entry name" value="NiFeSe_Hases"/>
    <property type="match status" value="1"/>
</dbReference>
<dbReference type="InterPro" id="IPR029014">
    <property type="entry name" value="NiFe-Hase_large"/>
</dbReference>
<feature type="non-terminal residue" evidence="6">
    <location>
        <position position="1"/>
    </location>
</feature>
<sequence>GERGNEGVGIIEAPRGTLIHHYQVGDDDLVTMCNLIVSTTHNNQAMNTAVREVARRYLDGRKLTEGLLNHIEVAIRAYDPCLSCATHALGKMPLVLELADAGGEVVDRVVRD</sequence>
<keyword evidence="4" id="KW-0479">Metal-binding</keyword>
<keyword evidence="5" id="KW-0560">Oxidoreductase</keyword>
<gene>
    <name evidence="6" type="ORF">GPA26_18060</name>
</gene>
<keyword evidence="3" id="KW-0533">Nickel</keyword>
<dbReference type="PANTHER" id="PTHR43600:SF2">
    <property type="entry name" value="F420-NON-REDUCING HYDROGENASE VHU SUBUNIT A"/>
    <property type="match status" value="1"/>
</dbReference>
<dbReference type="RefSeq" id="WP_211162212.1">
    <property type="nucleotide sequence ID" value="NZ_WTVR01000040.1"/>
</dbReference>
<evidence type="ECO:0000256" key="5">
    <source>
        <dbReference type="ARBA" id="ARBA00023002"/>
    </source>
</evidence>
<comment type="similarity">
    <text evidence="2">Belongs to the [NiFe]/[NiFeSe] hydrogenase large subunit family.</text>
</comment>
<evidence type="ECO:0000256" key="2">
    <source>
        <dbReference type="ARBA" id="ARBA00009292"/>
    </source>
</evidence>
<name>A0ABX1MRG5_9RHOO</name>
<dbReference type="PANTHER" id="PTHR43600">
    <property type="entry name" value="COENZYME F420 HYDROGENASE, SUBUNIT ALPHA"/>
    <property type="match status" value="1"/>
</dbReference>
<dbReference type="InterPro" id="IPR018194">
    <property type="entry name" value="Ni-dep_hyd_lsu_Ni_BS"/>
</dbReference>
<dbReference type="Gene3D" id="1.10.645.10">
    <property type="entry name" value="Cytochrome-c3 Hydrogenase, chain B"/>
    <property type="match status" value="1"/>
</dbReference>
<evidence type="ECO:0000256" key="3">
    <source>
        <dbReference type="ARBA" id="ARBA00022596"/>
    </source>
</evidence>
<keyword evidence="7" id="KW-1185">Reference proteome</keyword>
<evidence type="ECO:0000313" key="6">
    <source>
        <dbReference type="EMBL" id="NMF90378.1"/>
    </source>
</evidence>
<comment type="caution">
    <text evidence="6">The sequence shown here is derived from an EMBL/GenBank/DDBJ whole genome shotgun (WGS) entry which is preliminary data.</text>
</comment>
<evidence type="ECO:0000313" key="7">
    <source>
        <dbReference type="Proteomes" id="UP000652074"/>
    </source>
</evidence>
<evidence type="ECO:0000256" key="4">
    <source>
        <dbReference type="ARBA" id="ARBA00022723"/>
    </source>
</evidence>
<accession>A0ABX1MRG5</accession>
<dbReference type="Proteomes" id="UP000652074">
    <property type="component" value="Unassembled WGS sequence"/>
</dbReference>
<evidence type="ECO:0000256" key="1">
    <source>
        <dbReference type="ARBA" id="ARBA00001967"/>
    </source>
</evidence>
<organism evidence="6 7">
    <name type="scientific">Aromatoleum petrolei</name>
    <dbReference type="NCBI Taxonomy" id="76116"/>
    <lineage>
        <taxon>Bacteria</taxon>
        <taxon>Pseudomonadati</taxon>
        <taxon>Pseudomonadota</taxon>
        <taxon>Betaproteobacteria</taxon>
        <taxon>Rhodocyclales</taxon>
        <taxon>Rhodocyclaceae</taxon>
        <taxon>Aromatoleum</taxon>
    </lineage>
</organism>
<reference evidence="6 7" key="1">
    <citation type="submission" date="2019-12" db="EMBL/GenBank/DDBJ databases">
        <title>Comparative genomics gives insights into the taxonomy of the Azoarcus-Aromatoleum group and reveals separate origins of nif in the plant-associated Azoarcus and non-plant-associated Aromatoleum sub-groups.</title>
        <authorList>
            <person name="Lafos M."/>
            <person name="Maluk M."/>
            <person name="Batista M."/>
            <person name="Junghare M."/>
            <person name="Carmona M."/>
            <person name="Faoro H."/>
            <person name="Cruz L.M."/>
            <person name="Battistoni F."/>
            <person name="De Souza E."/>
            <person name="Pedrosa F."/>
            <person name="Chen W.-M."/>
            <person name="Poole P.S."/>
            <person name="Dixon R.A."/>
            <person name="James E.K."/>
        </authorList>
    </citation>
    <scope>NUCLEOTIDE SEQUENCE [LARGE SCALE GENOMIC DNA]</scope>
    <source>
        <strain evidence="6 7">ToN1</strain>
    </source>
</reference>
<dbReference type="EMBL" id="WTVR01000040">
    <property type="protein sequence ID" value="NMF90378.1"/>
    <property type="molecule type" value="Genomic_DNA"/>
</dbReference>